<gene>
    <name evidence="1" type="ordered locus">MTR_5g084970</name>
    <name evidence="2" type="ORF">MtrunA17_Chr5g0438761</name>
</gene>
<evidence type="ECO:0000313" key="4">
    <source>
        <dbReference type="Proteomes" id="UP000002051"/>
    </source>
</evidence>
<dbReference type="EnsemblPlants" id="AES99813">
    <property type="protein sequence ID" value="AES99813"/>
    <property type="gene ID" value="MTR_5g084970"/>
</dbReference>
<reference evidence="1 4" key="2">
    <citation type="journal article" date="2014" name="BMC Genomics">
        <title>An improved genome release (version Mt4.0) for the model legume Medicago truncatula.</title>
        <authorList>
            <person name="Tang H."/>
            <person name="Krishnakumar V."/>
            <person name="Bidwell S."/>
            <person name="Rosen B."/>
            <person name="Chan A."/>
            <person name="Zhou S."/>
            <person name="Gentzbittel L."/>
            <person name="Childs K.L."/>
            <person name="Yandell M."/>
            <person name="Gundlach H."/>
            <person name="Mayer K.F."/>
            <person name="Schwartz D.C."/>
            <person name="Town C.D."/>
        </authorList>
    </citation>
    <scope>GENOME REANNOTATION</scope>
    <source>
        <strain evidence="3 4">cv. Jemalong A17</strain>
    </source>
</reference>
<keyword evidence="4" id="KW-1185">Reference proteome</keyword>
<dbReference type="EMBL" id="CM001221">
    <property type="protein sequence ID" value="AES99813.1"/>
    <property type="molecule type" value="Genomic_DNA"/>
</dbReference>
<reference evidence="1 4" key="1">
    <citation type="journal article" date="2011" name="Nature">
        <title>The Medicago genome provides insight into the evolution of rhizobial symbioses.</title>
        <authorList>
            <person name="Young N.D."/>
            <person name="Debelle F."/>
            <person name="Oldroyd G.E."/>
            <person name="Geurts R."/>
            <person name="Cannon S.B."/>
            <person name="Udvardi M.K."/>
            <person name="Benedito V.A."/>
            <person name="Mayer K.F."/>
            <person name="Gouzy J."/>
            <person name="Schoof H."/>
            <person name="Van de Peer Y."/>
            <person name="Proost S."/>
            <person name="Cook D.R."/>
            <person name="Meyers B.C."/>
            <person name="Spannagl M."/>
            <person name="Cheung F."/>
            <person name="De Mita S."/>
            <person name="Krishnakumar V."/>
            <person name="Gundlach H."/>
            <person name="Zhou S."/>
            <person name="Mudge J."/>
            <person name="Bharti A.K."/>
            <person name="Murray J.D."/>
            <person name="Naoumkina M.A."/>
            <person name="Rosen B."/>
            <person name="Silverstein K.A."/>
            <person name="Tang H."/>
            <person name="Rombauts S."/>
            <person name="Zhao P.X."/>
            <person name="Zhou P."/>
            <person name="Barbe V."/>
            <person name="Bardou P."/>
            <person name="Bechner M."/>
            <person name="Bellec A."/>
            <person name="Berger A."/>
            <person name="Berges H."/>
            <person name="Bidwell S."/>
            <person name="Bisseling T."/>
            <person name="Choisne N."/>
            <person name="Couloux A."/>
            <person name="Denny R."/>
            <person name="Deshpande S."/>
            <person name="Dai X."/>
            <person name="Doyle J.J."/>
            <person name="Dudez A.M."/>
            <person name="Farmer A.D."/>
            <person name="Fouteau S."/>
            <person name="Franken C."/>
            <person name="Gibelin C."/>
            <person name="Gish J."/>
            <person name="Goldstein S."/>
            <person name="Gonzalez A.J."/>
            <person name="Green P.J."/>
            <person name="Hallab A."/>
            <person name="Hartog M."/>
            <person name="Hua A."/>
            <person name="Humphray S.J."/>
            <person name="Jeong D.H."/>
            <person name="Jing Y."/>
            <person name="Jocker A."/>
            <person name="Kenton S.M."/>
            <person name="Kim D.J."/>
            <person name="Klee K."/>
            <person name="Lai H."/>
            <person name="Lang C."/>
            <person name="Lin S."/>
            <person name="Macmil S.L."/>
            <person name="Magdelenat G."/>
            <person name="Matthews L."/>
            <person name="McCorrison J."/>
            <person name="Monaghan E.L."/>
            <person name="Mun J.H."/>
            <person name="Najar F.Z."/>
            <person name="Nicholson C."/>
            <person name="Noirot C."/>
            <person name="O'Bleness M."/>
            <person name="Paule C.R."/>
            <person name="Poulain J."/>
            <person name="Prion F."/>
            <person name="Qin B."/>
            <person name="Qu C."/>
            <person name="Retzel E.F."/>
            <person name="Riddle C."/>
            <person name="Sallet E."/>
            <person name="Samain S."/>
            <person name="Samson N."/>
            <person name="Sanders I."/>
            <person name="Saurat O."/>
            <person name="Scarpelli C."/>
            <person name="Schiex T."/>
            <person name="Segurens B."/>
            <person name="Severin A.J."/>
            <person name="Sherrier D.J."/>
            <person name="Shi R."/>
            <person name="Sims S."/>
            <person name="Singer S.R."/>
            <person name="Sinharoy S."/>
            <person name="Sterck L."/>
            <person name="Viollet A."/>
            <person name="Wang B.B."/>
            <person name="Wang K."/>
            <person name="Wang M."/>
            <person name="Wang X."/>
            <person name="Warfsmann J."/>
            <person name="Weissenbach J."/>
            <person name="White D.D."/>
            <person name="White J.D."/>
            <person name="Wiley G.B."/>
            <person name="Wincker P."/>
            <person name="Xing Y."/>
            <person name="Yang L."/>
            <person name="Yao Z."/>
            <person name="Ying F."/>
            <person name="Zhai J."/>
            <person name="Zhou L."/>
            <person name="Zuber A."/>
            <person name="Denarie J."/>
            <person name="Dixon R.A."/>
            <person name="May G.D."/>
            <person name="Schwartz D.C."/>
            <person name="Rogers J."/>
            <person name="Quetier F."/>
            <person name="Town C.D."/>
            <person name="Roe B.A."/>
        </authorList>
    </citation>
    <scope>NUCLEOTIDE SEQUENCE [LARGE SCALE GENOMIC DNA]</scope>
    <source>
        <strain evidence="1">A17</strain>
        <strain evidence="3 4">cv. Jemalong A17</strain>
    </source>
</reference>
<dbReference type="GO" id="GO:0008233">
    <property type="term" value="F:peptidase activity"/>
    <property type="evidence" value="ECO:0007669"/>
    <property type="project" value="UniProtKB-KW"/>
</dbReference>
<dbReference type="Proteomes" id="UP000002051">
    <property type="component" value="Chromosome 5"/>
</dbReference>
<dbReference type="Gramene" id="rna32813">
    <property type="protein sequence ID" value="RHN57290.1"/>
    <property type="gene ID" value="gene32813"/>
</dbReference>
<accession>G7KH70</accession>
<dbReference type="EMBL" id="PSQE01000005">
    <property type="protein sequence ID" value="RHN57290.1"/>
    <property type="molecule type" value="Genomic_DNA"/>
</dbReference>
<keyword evidence="1" id="KW-0378">Hydrolase</keyword>
<reference evidence="3" key="3">
    <citation type="submission" date="2015-04" db="UniProtKB">
        <authorList>
            <consortium name="EnsemblPlants"/>
        </authorList>
    </citation>
    <scope>IDENTIFICATION</scope>
    <source>
        <strain evidence="3">cv. Jemalong A17</strain>
    </source>
</reference>
<sequence>MSSSGGVVPDFDLNVWENGTIGIGEKNIVQGLIMPDNFILPGMDCTIELESSCLAKHRDKPLEKESLSHEFILTESYLMKSSIQLETTSAIVARSGMKSRETIEYLYKKLMSVNGVYEAELNYIHQRLLVKTDMKHVFLKGYLMVMSYSLAVASNVVECGCNDITCVKVKYKNFGDKVDYLMKNNIVVDSCHFTNEEMWVLVEMCDEYPKKRFGEANIYNSLILAKDDLVVFSTNEENASLVGSQPMYGNPERLWNNIINIAIKMGAVDDLAKVVAAMRGVPYFLREMNELTGENSFIMDFTPSYSITLGMEGLLNLPSTPRIVGKHCGYHASSKSLVADLQLGQMMLMSVFNVVEHLAAFGILGVPSGSVRTDPFFDSNVRKYGLRCEAERDNTVLHEWKGFRGVPFFLTMMGNLKNVAVALAGEIRDGVYSRLRPQLLHALPFSRCHYATWGIIIGHNNPEFEFPKQEKVKAFAWVMGLTKKVPLVGFNAVGQLFSESLSDEELKLTVLADGAYDLCFTHKINSHVLQAIKFF</sequence>
<reference evidence="2" key="4">
    <citation type="journal article" date="2018" name="Nat. Plants">
        <title>Whole-genome landscape of Medicago truncatula symbiotic genes.</title>
        <authorList>
            <person name="Pecrix Y."/>
            <person name="Gamas P."/>
            <person name="Carrere S."/>
        </authorList>
    </citation>
    <scope>NUCLEOTIDE SEQUENCE</scope>
    <source>
        <tissue evidence="2">Leaves</tissue>
    </source>
</reference>
<evidence type="ECO:0000313" key="2">
    <source>
        <dbReference type="EMBL" id="RHN57290.1"/>
    </source>
</evidence>
<dbReference type="AlphaFoldDB" id="G7KH70"/>
<dbReference type="Proteomes" id="UP000265566">
    <property type="component" value="Chromosome 5"/>
</dbReference>
<dbReference type="PaxDb" id="3880-AES99813"/>
<evidence type="ECO:0000313" key="1">
    <source>
        <dbReference type="EMBL" id="AES99813.1"/>
    </source>
</evidence>
<proteinExistence type="predicted"/>
<name>G7KH70_MEDTR</name>
<dbReference type="GO" id="GO:0006508">
    <property type="term" value="P:proteolysis"/>
    <property type="evidence" value="ECO:0007669"/>
    <property type="project" value="UniProtKB-KW"/>
</dbReference>
<dbReference type="HOGENOM" id="CLU_038209_0_0_1"/>
<evidence type="ECO:0000313" key="3">
    <source>
        <dbReference type="EnsemblPlants" id="AES99813"/>
    </source>
</evidence>
<protein>
    <submittedName>
        <fullName evidence="1">Protease, putative</fullName>
    </submittedName>
</protein>
<organism evidence="1 4">
    <name type="scientific">Medicago truncatula</name>
    <name type="common">Barrel medic</name>
    <name type="synonym">Medicago tribuloides</name>
    <dbReference type="NCBI Taxonomy" id="3880"/>
    <lineage>
        <taxon>Eukaryota</taxon>
        <taxon>Viridiplantae</taxon>
        <taxon>Streptophyta</taxon>
        <taxon>Embryophyta</taxon>
        <taxon>Tracheophyta</taxon>
        <taxon>Spermatophyta</taxon>
        <taxon>Magnoliopsida</taxon>
        <taxon>eudicotyledons</taxon>
        <taxon>Gunneridae</taxon>
        <taxon>Pentapetalae</taxon>
        <taxon>rosids</taxon>
        <taxon>fabids</taxon>
        <taxon>Fabales</taxon>
        <taxon>Fabaceae</taxon>
        <taxon>Papilionoideae</taxon>
        <taxon>50 kb inversion clade</taxon>
        <taxon>NPAAA clade</taxon>
        <taxon>Hologalegina</taxon>
        <taxon>IRL clade</taxon>
        <taxon>Trifolieae</taxon>
        <taxon>Medicago</taxon>
    </lineage>
</organism>
<keyword evidence="1" id="KW-0645">Protease</keyword>